<accession>A0A0K2ZRL1</accession>
<evidence type="ECO:0000259" key="2">
    <source>
        <dbReference type="Pfam" id="PF12146"/>
    </source>
</evidence>
<keyword evidence="1" id="KW-1133">Transmembrane helix</keyword>
<dbReference type="SUPFAM" id="SSF53474">
    <property type="entry name" value="alpha/beta-Hydrolases"/>
    <property type="match status" value="1"/>
</dbReference>
<dbReference type="AlphaFoldDB" id="A0A0K2ZRL1"/>
<organism evidence="3 4">
    <name type="scientific">Xanthomonas graminis pv. phlei</name>
    <dbReference type="NCBI Taxonomy" id="487906"/>
    <lineage>
        <taxon>Bacteria</taxon>
        <taxon>Pseudomonadati</taxon>
        <taxon>Pseudomonadota</taxon>
        <taxon>Gammaproteobacteria</taxon>
        <taxon>Lysobacterales</taxon>
        <taxon>Lysobacteraceae</taxon>
        <taxon>Xanthomonas</taxon>
        <taxon>Xanthomonas translucens group</taxon>
        <taxon>Xanthomonas graminis</taxon>
    </lineage>
</organism>
<evidence type="ECO:0000313" key="4">
    <source>
        <dbReference type="Proteomes" id="UP000045978"/>
    </source>
</evidence>
<dbReference type="RefSeq" id="WP_053837924.1">
    <property type="nucleotide sequence ID" value="NZ_CP076251.1"/>
</dbReference>
<evidence type="ECO:0000313" key="3">
    <source>
        <dbReference type="EMBL" id="CTP86849.1"/>
    </source>
</evidence>
<evidence type="ECO:0000256" key="1">
    <source>
        <dbReference type="SAM" id="Phobius"/>
    </source>
</evidence>
<dbReference type="InterPro" id="IPR029058">
    <property type="entry name" value="AB_hydrolase_fold"/>
</dbReference>
<sequence length="257" mass="27947">MLRHLGIVAAIAAVAYLVVCALLYLGQRDLLYFPQATRVAAAQTDFTLQRSPALRLRGWQLNPGRDKVLLYFGGNAEDLRQARAQLAPLLPDYSVYLLAYRGYGASDGTPNEAALIGDALALYDHVRAAQPHAEIAVLGRSLGSGVASQLAARRPLARLVLVTPFDSLAAAAQAHYPWAPVRWLLRDRYDSASALRTYRGPLLVLRAGRDQVVPAASTQRLLDSLAQTPTVVAMPRAGHDDLSADPRYAQALRAFLR</sequence>
<reference evidence="3 4" key="1">
    <citation type="submission" date="2015-07" db="EMBL/GenBank/DDBJ databases">
        <authorList>
            <person name="Noorani M."/>
        </authorList>
    </citation>
    <scope>NUCLEOTIDE SEQUENCE [LARGE SCALE GENOMIC DNA]</scope>
    <source>
        <strain evidence="3">LMG730</strain>
    </source>
</reference>
<proteinExistence type="predicted"/>
<name>A0A0K2ZRL1_9XANT</name>
<feature type="transmembrane region" description="Helical" evidence="1">
    <location>
        <begin position="6"/>
        <end position="25"/>
    </location>
</feature>
<dbReference type="EMBL" id="CXOJ01000026">
    <property type="protein sequence ID" value="CTP86849.1"/>
    <property type="molecule type" value="Genomic_DNA"/>
</dbReference>
<protein>
    <recommendedName>
        <fullName evidence="2">Serine aminopeptidase S33 domain-containing protein</fullName>
    </recommendedName>
</protein>
<dbReference type="PANTHER" id="PTHR12277">
    <property type="entry name" value="ALPHA/BETA HYDROLASE DOMAIN-CONTAINING PROTEIN"/>
    <property type="match status" value="1"/>
</dbReference>
<keyword evidence="1" id="KW-0812">Transmembrane</keyword>
<dbReference type="PANTHER" id="PTHR12277:SF79">
    <property type="entry name" value="XAA-PRO DIPEPTIDYL-PEPTIDASE-RELATED"/>
    <property type="match status" value="1"/>
</dbReference>
<feature type="domain" description="Serine aminopeptidase S33" evidence="2">
    <location>
        <begin position="91"/>
        <end position="171"/>
    </location>
</feature>
<keyword evidence="1" id="KW-0472">Membrane</keyword>
<dbReference type="InterPro" id="IPR022742">
    <property type="entry name" value="Hydrolase_4"/>
</dbReference>
<gene>
    <name evidence="3" type="ORF">XTPLMG730_1604</name>
</gene>
<dbReference type="Gene3D" id="3.40.50.1820">
    <property type="entry name" value="alpha/beta hydrolase"/>
    <property type="match status" value="1"/>
</dbReference>
<dbReference type="Pfam" id="PF12146">
    <property type="entry name" value="Hydrolase_4"/>
    <property type="match status" value="1"/>
</dbReference>
<dbReference type="Proteomes" id="UP000045978">
    <property type="component" value="Unassembled WGS sequence"/>
</dbReference>